<keyword evidence="4" id="KW-0285">Flavoprotein</keyword>
<keyword evidence="11" id="KW-1185">Reference proteome</keyword>
<dbReference type="EMBL" id="QASN01000017">
    <property type="protein sequence ID" value="PTU74577.1"/>
    <property type="molecule type" value="Genomic_DNA"/>
</dbReference>
<organism evidence="10 11">
    <name type="scientific">Pseudomonas mangrovi</name>
    <dbReference type="NCBI Taxonomy" id="2161748"/>
    <lineage>
        <taxon>Bacteria</taxon>
        <taxon>Pseudomonadati</taxon>
        <taxon>Pseudomonadota</taxon>
        <taxon>Gammaproteobacteria</taxon>
        <taxon>Pseudomonadales</taxon>
        <taxon>Pseudomonadaceae</taxon>
        <taxon>Pseudomonas</taxon>
    </lineage>
</organism>
<dbReference type="PANTHER" id="PTHR42747">
    <property type="entry name" value="NITRONATE MONOOXYGENASE-RELATED"/>
    <property type="match status" value="1"/>
</dbReference>
<evidence type="ECO:0000256" key="1">
    <source>
        <dbReference type="ARBA" id="ARBA00001917"/>
    </source>
</evidence>
<evidence type="ECO:0000256" key="8">
    <source>
        <dbReference type="ARBA" id="ARBA00031155"/>
    </source>
</evidence>
<keyword evidence="3" id="KW-0216">Detoxification</keyword>
<comment type="caution">
    <text evidence="10">The sequence shown here is derived from an EMBL/GenBank/DDBJ whole genome shotgun (WGS) entry which is preliminary data.</text>
</comment>
<evidence type="ECO:0000256" key="6">
    <source>
        <dbReference type="ARBA" id="ARBA00023002"/>
    </source>
</evidence>
<dbReference type="OrthoDB" id="9778912at2"/>
<comment type="catalytic activity">
    <reaction evidence="9">
        <text>3 propionate 3-nitronate + 3 O2 + H2O = 3 3-oxopropanoate + 2 nitrate + nitrite + H2O2 + 3 H(+)</text>
        <dbReference type="Rhea" id="RHEA:57332"/>
        <dbReference type="ChEBI" id="CHEBI:15377"/>
        <dbReference type="ChEBI" id="CHEBI:15378"/>
        <dbReference type="ChEBI" id="CHEBI:15379"/>
        <dbReference type="ChEBI" id="CHEBI:16240"/>
        <dbReference type="ChEBI" id="CHEBI:16301"/>
        <dbReference type="ChEBI" id="CHEBI:17632"/>
        <dbReference type="ChEBI" id="CHEBI:33190"/>
        <dbReference type="ChEBI" id="CHEBI:136067"/>
    </reaction>
</comment>
<keyword evidence="7" id="KW-0503">Monooxygenase</keyword>
<proteinExistence type="inferred from homology"/>
<dbReference type="InterPro" id="IPR013785">
    <property type="entry name" value="Aldolase_TIM"/>
</dbReference>
<name>A0A2T5PA18_9PSED</name>
<evidence type="ECO:0000313" key="11">
    <source>
        <dbReference type="Proteomes" id="UP000244064"/>
    </source>
</evidence>
<keyword evidence="5" id="KW-0288">FMN</keyword>
<dbReference type="Proteomes" id="UP000244064">
    <property type="component" value="Unassembled WGS sequence"/>
</dbReference>
<dbReference type="InterPro" id="IPR004136">
    <property type="entry name" value="NMO"/>
</dbReference>
<evidence type="ECO:0000256" key="5">
    <source>
        <dbReference type="ARBA" id="ARBA00022643"/>
    </source>
</evidence>
<sequence length="368" mass="38239">MSQARKNWRDSAFARRLGLAAPIIQGPFGGGLSSLALAAGVSNAGGLGSFGVHHLDGAAIAATAAALRQHTDRPFALNLWLPHRSDQRSWSDEHFARVAELFRGHFDSLELPLPQQPTATWPCFDEQLEAVLQARPAVFSFVYGVPSEQAVERCRSAGILTLGTATSVAEARALEAAGVEAVVASGFEAGGHRAAFLADPEEGLIGTLALVPQVVDALHIPVVAAGGIADGRGVAAALCLGAQAVQIGTAFLACRESGTSDLHRQALLDPNSPGTALTRAFSGRLARGIRNRLLEDLAASQHLLAGYPAQGEFASLLKPPALAQGCGDLLALWSGQSAPLLRDTELAALWRRLLTGTDALLGAGPSTP</sequence>
<comment type="similarity">
    <text evidence="2">Belongs to the nitronate monooxygenase family. NMO class I subfamily.</text>
</comment>
<accession>A0A2T5PA18</accession>
<dbReference type="Pfam" id="PF03060">
    <property type="entry name" value="NMO"/>
    <property type="match status" value="1"/>
</dbReference>
<dbReference type="AlphaFoldDB" id="A0A2T5PA18"/>
<dbReference type="GO" id="GO:0018580">
    <property type="term" value="F:nitronate monooxygenase activity"/>
    <property type="evidence" value="ECO:0007669"/>
    <property type="project" value="InterPro"/>
</dbReference>
<dbReference type="PANTHER" id="PTHR42747:SF3">
    <property type="entry name" value="NITRONATE MONOOXYGENASE-RELATED"/>
    <property type="match status" value="1"/>
</dbReference>
<dbReference type="Gene3D" id="3.20.20.70">
    <property type="entry name" value="Aldolase class I"/>
    <property type="match status" value="1"/>
</dbReference>
<dbReference type="GO" id="GO:0051213">
    <property type="term" value="F:dioxygenase activity"/>
    <property type="evidence" value="ECO:0007669"/>
    <property type="project" value="UniProtKB-KW"/>
</dbReference>
<comment type="cofactor">
    <cofactor evidence="1">
        <name>FMN</name>
        <dbReference type="ChEBI" id="CHEBI:58210"/>
    </cofactor>
</comment>
<evidence type="ECO:0000256" key="4">
    <source>
        <dbReference type="ARBA" id="ARBA00022630"/>
    </source>
</evidence>
<evidence type="ECO:0000256" key="7">
    <source>
        <dbReference type="ARBA" id="ARBA00023033"/>
    </source>
</evidence>
<evidence type="ECO:0000256" key="9">
    <source>
        <dbReference type="ARBA" id="ARBA00049401"/>
    </source>
</evidence>
<dbReference type="RefSeq" id="WP_108107272.1">
    <property type="nucleotide sequence ID" value="NZ_QASN01000017.1"/>
</dbReference>
<keyword evidence="10" id="KW-0223">Dioxygenase</keyword>
<dbReference type="SUPFAM" id="SSF51412">
    <property type="entry name" value="Inosine monophosphate dehydrogenase (IMPDH)"/>
    <property type="match status" value="1"/>
</dbReference>
<protein>
    <recommendedName>
        <fullName evidence="8">Propionate 3-nitronate monooxygenase</fullName>
    </recommendedName>
</protein>
<gene>
    <name evidence="10" type="ORF">DBO85_10870</name>
</gene>
<evidence type="ECO:0000313" key="10">
    <source>
        <dbReference type="EMBL" id="PTU74577.1"/>
    </source>
</evidence>
<evidence type="ECO:0000256" key="2">
    <source>
        <dbReference type="ARBA" id="ARBA00009881"/>
    </source>
</evidence>
<keyword evidence="6" id="KW-0560">Oxidoreductase</keyword>
<reference evidence="10 11" key="1">
    <citation type="submission" date="2018-04" db="EMBL/GenBank/DDBJ databases">
        <title>Pseudomonas sp. nov., isolated from mangrove soil.</title>
        <authorList>
            <person name="Chen C."/>
        </authorList>
    </citation>
    <scope>NUCLEOTIDE SEQUENCE [LARGE SCALE GENOMIC DNA]</scope>
    <source>
        <strain evidence="10 11">TC-11</strain>
    </source>
</reference>
<evidence type="ECO:0000256" key="3">
    <source>
        <dbReference type="ARBA" id="ARBA00022575"/>
    </source>
</evidence>
<dbReference type="CDD" id="cd04730">
    <property type="entry name" value="NPD_like"/>
    <property type="match status" value="1"/>
</dbReference>
<dbReference type="GO" id="GO:0009636">
    <property type="term" value="P:response to toxic substance"/>
    <property type="evidence" value="ECO:0007669"/>
    <property type="project" value="UniProtKB-KW"/>
</dbReference>